<dbReference type="EMBL" id="AP024355">
    <property type="protein sequence ID" value="BCR04221.1"/>
    <property type="molecule type" value="Genomic_DNA"/>
</dbReference>
<name>A0ABM8HUQ1_9BACT</name>
<dbReference type="PANTHER" id="PTHR46660:SF2">
    <property type="entry name" value="GLYCOSYLTRANSFERASE 1 DOMAIN-CONTAINING PROTEIN 1"/>
    <property type="match status" value="1"/>
</dbReference>
<reference evidence="1 2" key="2">
    <citation type="journal article" date="2021" name="Int. J. Syst. Evol. Microbiol.">
        <title>Isolation and Polyphasic Characterization of Desulfuromonas versatilis sp. Nov., an Electrogenic Bacteria Capable of Versatile Metabolism Isolated from a Graphene Oxide-Reducing Enrichment Culture.</title>
        <authorList>
            <person name="Xie L."/>
            <person name="Yoshida N."/>
            <person name="Ishii S."/>
            <person name="Meng L."/>
        </authorList>
    </citation>
    <scope>NUCLEOTIDE SEQUENCE [LARGE SCALE GENOMIC DNA]</scope>
    <source>
        <strain evidence="1 2">NIT-T3</strain>
    </source>
</reference>
<dbReference type="CDD" id="cd03801">
    <property type="entry name" value="GT4_PimA-like"/>
    <property type="match status" value="1"/>
</dbReference>
<dbReference type="SUPFAM" id="SSF53756">
    <property type="entry name" value="UDP-Glycosyltransferase/glycogen phosphorylase"/>
    <property type="match status" value="1"/>
</dbReference>
<evidence type="ECO:0000313" key="2">
    <source>
        <dbReference type="Proteomes" id="UP001319827"/>
    </source>
</evidence>
<accession>A0ABM8HUQ1</accession>
<dbReference type="Pfam" id="PF13692">
    <property type="entry name" value="Glyco_trans_1_4"/>
    <property type="match status" value="1"/>
</dbReference>
<dbReference type="RefSeq" id="WP_221251635.1">
    <property type="nucleotide sequence ID" value="NZ_AP024355.1"/>
</dbReference>
<dbReference type="Gene3D" id="3.40.50.2000">
    <property type="entry name" value="Glycogen Phosphorylase B"/>
    <property type="match status" value="2"/>
</dbReference>
<gene>
    <name evidence="1" type="ORF">DESUT3_12900</name>
</gene>
<proteinExistence type="predicted"/>
<dbReference type="GO" id="GO:0016740">
    <property type="term" value="F:transferase activity"/>
    <property type="evidence" value="ECO:0007669"/>
    <property type="project" value="UniProtKB-KW"/>
</dbReference>
<dbReference type="PANTHER" id="PTHR46660">
    <property type="match status" value="1"/>
</dbReference>
<dbReference type="Proteomes" id="UP001319827">
    <property type="component" value="Chromosome"/>
</dbReference>
<protein>
    <submittedName>
        <fullName evidence="1">Glycosyl transferase</fullName>
    </submittedName>
</protein>
<organism evidence="1 2">
    <name type="scientific">Desulfuromonas versatilis</name>
    <dbReference type="NCBI Taxonomy" id="2802975"/>
    <lineage>
        <taxon>Bacteria</taxon>
        <taxon>Pseudomonadati</taxon>
        <taxon>Thermodesulfobacteriota</taxon>
        <taxon>Desulfuromonadia</taxon>
        <taxon>Desulfuromonadales</taxon>
        <taxon>Desulfuromonadaceae</taxon>
        <taxon>Desulfuromonas</taxon>
    </lineage>
</organism>
<reference evidence="1 2" key="1">
    <citation type="journal article" date="2016" name="C (Basel)">
        <title>Selective Growth of and Electricity Production by Marine Exoelectrogenic Bacteria in Self-Aggregated Hydrogel of Microbially Reduced Graphene Oxide.</title>
        <authorList>
            <person name="Yoshida N."/>
            <person name="Goto Y."/>
            <person name="Miyata Y."/>
        </authorList>
    </citation>
    <scope>NUCLEOTIDE SEQUENCE [LARGE SCALE GENOMIC DNA]</scope>
    <source>
        <strain evidence="1 2">NIT-T3</strain>
    </source>
</reference>
<sequence length="338" mass="36740">MRILIVAPQQTEASGNLVTARRYLQGMLLRGHAAQLLTVAPGEAERLSETVAAFRPDLLHLLHASRVGLPWLKIRDRLHLPGVTSLTGTDVNHDLDDPALGPLVRGVLENSAALLTQNPTTAEALPARFPELAGKIRYLPPGIILGTDPWPLRRQAGIAPQTVVFLHPAGIRPVKGNLELLQLFAPLAARWKFMLGFCGPVLDARYGQSFLAEVERCPWTRYLGILPPSAVPAALAEADVVVNNSLSEGLPNALLEAASLGRPMLARDIPGNAAVVEEGVNGLLYANAEEFADKAAALLESAELRRRLSVPLRERYHPEREAQRLEEIYRGVLAEEGK</sequence>
<dbReference type="InterPro" id="IPR052622">
    <property type="entry name" value="Glycosyltransferase_G1"/>
</dbReference>
<evidence type="ECO:0000313" key="1">
    <source>
        <dbReference type="EMBL" id="BCR04221.1"/>
    </source>
</evidence>
<keyword evidence="2" id="KW-1185">Reference proteome</keyword>
<keyword evidence="1" id="KW-0808">Transferase</keyword>